<keyword evidence="2" id="KW-1185">Reference proteome</keyword>
<evidence type="ECO:0008006" key="3">
    <source>
        <dbReference type="Google" id="ProtNLM"/>
    </source>
</evidence>
<dbReference type="EMBL" id="JABCJJ010000011">
    <property type="protein sequence ID" value="NMR20362.1"/>
    <property type="molecule type" value="Genomic_DNA"/>
</dbReference>
<dbReference type="AlphaFoldDB" id="A0A7Y0M0U0"/>
<accession>A0A7Y0M0U0</accession>
<evidence type="ECO:0000313" key="1">
    <source>
        <dbReference type="EMBL" id="NMR20362.1"/>
    </source>
</evidence>
<dbReference type="RefSeq" id="WP_169324734.1">
    <property type="nucleotide sequence ID" value="NZ_JABCJJ010000011.1"/>
</dbReference>
<reference evidence="1 2" key="1">
    <citation type="submission" date="2020-04" db="EMBL/GenBank/DDBJ databases">
        <title>Sequencing and Assembly of C. fimi.</title>
        <authorList>
            <person name="Ramsey A.R."/>
        </authorList>
    </citation>
    <scope>NUCLEOTIDE SEQUENCE [LARGE SCALE GENOMIC DNA]</scope>
    <source>
        <strain evidence="1 2">SB</strain>
    </source>
</reference>
<name>A0A7Y0M0U0_CELFI</name>
<gene>
    <name evidence="1" type="ORF">HIR71_09060</name>
</gene>
<protein>
    <recommendedName>
        <fullName evidence="3">DUF559 domain-containing protein</fullName>
    </recommendedName>
</protein>
<dbReference type="Proteomes" id="UP000562124">
    <property type="component" value="Unassembled WGS sequence"/>
</dbReference>
<sequence length="323" mass="35397">MSRDPRFRAARRLRVVHAARFQAGILSRSQVRSLGLTADEVQAEVEAGRWQPRGASCLLVSPDDGVGRSDWWLAVLEAAPRSAVEGAPRAALGGVTALVAAGLEGVHGDRLIHVVAPKSSHPVPAAPGVRIHETRRWTDDDVIRVGGIPCVRPAVACVQAAIWARTDREAALMLCSPIQQRVTAAHEVAEVLRRIRRDRRRTFMVSVVAEIGGGAQSLNELDFAVLCRRRGLPEPDRQVLVTGPNGRAYLDVRWARWKVVVEVDGVGHLRVDRWIDDSLRHNEIALRGGTVLRVPSLGLRLDEDVHMAVVERALVAAGWRRGT</sequence>
<evidence type="ECO:0000313" key="2">
    <source>
        <dbReference type="Proteomes" id="UP000562124"/>
    </source>
</evidence>
<comment type="caution">
    <text evidence="1">The sequence shown here is derived from an EMBL/GenBank/DDBJ whole genome shotgun (WGS) entry which is preliminary data.</text>
</comment>
<proteinExistence type="predicted"/>
<organism evidence="1 2">
    <name type="scientific">Cellulomonas fimi</name>
    <dbReference type="NCBI Taxonomy" id="1708"/>
    <lineage>
        <taxon>Bacteria</taxon>
        <taxon>Bacillati</taxon>
        <taxon>Actinomycetota</taxon>
        <taxon>Actinomycetes</taxon>
        <taxon>Micrococcales</taxon>
        <taxon>Cellulomonadaceae</taxon>
        <taxon>Cellulomonas</taxon>
    </lineage>
</organism>